<evidence type="ECO:0000313" key="2">
    <source>
        <dbReference type="EMBL" id="GIX99614.1"/>
    </source>
</evidence>
<comment type="caution">
    <text evidence="2">The sequence shown here is derived from an EMBL/GenBank/DDBJ whole genome shotgun (WGS) entry which is preliminary data.</text>
</comment>
<name>A0AAV4PUZ3_CAEEX</name>
<evidence type="ECO:0000313" key="3">
    <source>
        <dbReference type="Proteomes" id="UP001054945"/>
    </source>
</evidence>
<feature type="compositionally biased region" description="Polar residues" evidence="1">
    <location>
        <begin position="1"/>
        <end position="21"/>
    </location>
</feature>
<feature type="compositionally biased region" description="Basic and acidic residues" evidence="1">
    <location>
        <begin position="40"/>
        <end position="49"/>
    </location>
</feature>
<proteinExistence type="predicted"/>
<gene>
    <name evidence="2" type="ORF">CEXT_122971</name>
</gene>
<keyword evidence="3" id="KW-1185">Reference proteome</keyword>
<dbReference type="EMBL" id="BPLR01005072">
    <property type="protein sequence ID" value="GIX99614.1"/>
    <property type="molecule type" value="Genomic_DNA"/>
</dbReference>
<feature type="region of interest" description="Disordered" evidence="1">
    <location>
        <begin position="1"/>
        <end position="61"/>
    </location>
</feature>
<reference evidence="2 3" key="1">
    <citation type="submission" date="2021-06" db="EMBL/GenBank/DDBJ databases">
        <title>Caerostris extrusa draft genome.</title>
        <authorList>
            <person name="Kono N."/>
            <person name="Arakawa K."/>
        </authorList>
    </citation>
    <scope>NUCLEOTIDE SEQUENCE [LARGE SCALE GENOMIC DNA]</scope>
</reference>
<sequence>MERSQSFNNEIQLQSNTTLHSTELLITPPNRRAPPLYRPSNDKTFHSKEGPPPTKPTPSRILSTSSLRVAIREDGLHRRSERDPRPQERNGRCIMHQKGFLSFILLVRRISVFSLLLKGVRVLQFTTKRNQWSIIPWKSTKLGKIPSSGILGREEAEAFVFIRIGGMVFVSSWLTDLRYSTDDEKHLV</sequence>
<dbReference type="Proteomes" id="UP001054945">
    <property type="component" value="Unassembled WGS sequence"/>
</dbReference>
<dbReference type="AlphaFoldDB" id="A0AAV4PUZ3"/>
<evidence type="ECO:0000256" key="1">
    <source>
        <dbReference type="SAM" id="MobiDB-lite"/>
    </source>
</evidence>
<accession>A0AAV4PUZ3</accession>
<organism evidence="2 3">
    <name type="scientific">Caerostris extrusa</name>
    <name type="common">Bark spider</name>
    <name type="synonym">Caerostris bankana</name>
    <dbReference type="NCBI Taxonomy" id="172846"/>
    <lineage>
        <taxon>Eukaryota</taxon>
        <taxon>Metazoa</taxon>
        <taxon>Ecdysozoa</taxon>
        <taxon>Arthropoda</taxon>
        <taxon>Chelicerata</taxon>
        <taxon>Arachnida</taxon>
        <taxon>Araneae</taxon>
        <taxon>Araneomorphae</taxon>
        <taxon>Entelegynae</taxon>
        <taxon>Araneoidea</taxon>
        <taxon>Araneidae</taxon>
        <taxon>Caerostris</taxon>
    </lineage>
</organism>
<protein>
    <submittedName>
        <fullName evidence="2">Uncharacterized protein</fullName>
    </submittedName>
</protein>